<keyword evidence="2" id="KW-1185">Reference proteome</keyword>
<evidence type="ECO:0000313" key="2">
    <source>
        <dbReference type="Proteomes" id="UP000326939"/>
    </source>
</evidence>
<comment type="caution">
    <text evidence="1">The sequence shown here is derived from an EMBL/GenBank/DDBJ whole genome shotgun (WGS) entry which is preliminary data.</text>
</comment>
<protein>
    <submittedName>
        <fullName evidence="1">Uncharacterized protein</fullName>
    </submittedName>
</protein>
<accession>A0A5N5J4J6</accession>
<sequence length="171" mass="19322">MKTTKLEQQWRTNCSIFYLQDPDLQSSSSQSVAFSFLFFSYSSLSTRHPSASPYPNISPISLSNPKPPSSLPSSTSFISSLPLQDEYSDKQNLFKERLFLTQRCGMYERFPAWLEKYTPMFTTSFESSRSVLFCCEVCVLNKAREHFILIVATLACTGDNICVLQGTTVSS</sequence>
<name>A0A5N5J4J6_9ROSI</name>
<evidence type="ECO:0000313" key="1">
    <source>
        <dbReference type="EMBL" id="KAB5514138.1"/>
    </source>
</evidence>
<dbReference type="AlphaFoldDB" id="A0A5N5J4J6"/>
<gene>
    <name evidence="1" type="ORF">DKX38_028044</name>
</gene>
<organism evidence="1 2">
    <name type="scientific">Salix brachista</name>
    <dbReference type="NCBI Taxonomy" id="2182728"/>
    <lineage>
        <taxon>Eukaryota</taxon>
        <taxon>Viridiplantae</taxon>
        <taxon>Streptophyta</taxon>
        <taxon>Embryophyta</taxon>
        <taxon>Tracheophyta</taxon>
        <taxon>Spermatophyta</taxon>
        <taxon>Magnoliopsida</taxon>
        <taxon>eudicotyledons</taxon>
        <taxon>Gunneridae</taxon>
        <taxon>Pentapetalae</taxon>
        <taxon>rosids</taxon>
        <taxon>fabids</taxon>
        <taxon>Malpighiales</taxon>
        <taxon>Salicaceae</taxon>
        <taxon>Saliceae</taxon>
        <taxon>Salix</taxon>
    </lineage>
</organism>
<dbReference type="Proteomes" id="UP000326939">
    <property type="component" value="Chromosome 18"/>
</dbReference>
<proteinExistence type="predicted"/>
<reference evidence="2" key="1">
    <citation type="journal article" date="2019" name="Gigascience">
        <title>De novo genome assembly of the endangered Acer yangbiense, a plant species with extremely small populations endemic to Yunnan Province, China.</title>
        <authorList>
            <person name="Yang J."/>
            <person name="Wariss H.M."/>
            <person name="Tao L."/>
            <person name="Zhang R."/>
            <person name="Yun Q."/>
            <person name="Hollingsworth P."/>
            <person name="Dao Z."/>
            <person name="Luo G."/>
            <person name="Guo H."/>
            <person name="Ma Y."/>
            <person name="Sun W."/>
        </authorList>
    </citation>
    <scope>NUCLEOTIDE SEQUENCE [LARGE SCALE GENOMIC DNA]</scope>
    <source>
        <strain evidence="2">cv. br00</strain>
    </source>
</reference>
<dbReference type="EMBL" id="VDCV01000018">
    <property type="protein sequence ID" value="KAB5514138.1"/>
    <property type="molecule type" value="Genomic_DNA"/>
</dbReference>